<name>C4FI12_9AQUI</name>
<dbReference type="AlphaFoldDB" id="C4FI12"/>
<dbReference type="InterPro" id="IPR021309">
    <property type="entry name" value="YgaP-like_TM"/>
</dbReference>
<reference evidence="3 4" key="1">
    <citation type="submission" date="2009-04" db="EMBL/GenBank/DDBJ databases">
        <authorList>
            <person name="Reysenbach A.-L."/>
            <person name="Heidelberg J.F."/>
            <person name="Nelson W.C."/>
        </authorList>
    </citation>
    <scope>NUCLEOTIDE SEQUENCE [LARGE SCALE GENOMIC DNA]</scope>
    <source>
        <strain evidence="3 4">SS-5</strain>
    </source>
</reference>
<proteinExistence type="predicted"/>
<dbReference type="OrthoDB" id="5405951at2"/>
<keyword evidence="1" id="KW-0812">Transmembrane</keyword>
<dbReference type="Pfam" id="PF11127">
    <property type="entry name" value="YgaP-like_TM"/>
    <property type="match status" value="1"/>
</dbReference>
<dbReference type="EMBL" id="ABZS01000011">
    <property type="protein sequence ID" value="EEP61293.1"/>
    <property type="molecule type" value="Genomic_DNA"/>
</dbReference>
<feature type="transmembrane region" description="Helical" evidence="1">
    <location>
        <begin position="26"/>
        <end position="49"/>
    </location>
</feature>
<keyword evidence="4" id="KW-1185">Reference proteome</keyword>
<accession>C4FI12</accession>
<dbReference type="Proteomes" id="UP000005540">
    <property type="component" value="Unassembled WGS sequence"/>
</dbReference>
<gene>
    <name evidence="3" type="ORF">SULYE_0196</name>
</gene>
<keyword evidence="1" id="KW-0472">Membrane</keyword>
<protein>
    <recommendedName>
        <fullName evidence="2">Inner membrane protein YgaP-like transmembrane domain-containing protein</fullName>
    </recommendedName>
</protein>
<keyword evidence="1" id="KW-1133">Transmembrane helix</keyword>
<comment type="caution">
    <text evidence="3">The sequence shown here is derived from an EMBL/GenBank/DDBJ whole genome shotgun (WGS) entry which is preliminary data.</text>
</comment>
<evidence type="ECO:0000259" key="2">
    <source>
        <dbReference type="Pfam" id="PF11127"/>
    </source>
</evidence>
<sequence>MALWDALVRILVGSILVFFGVEKGGVFVIATFVGVVLILTAITGFCLIYKIAGISSKEEPAQA</sequence>
<dbReference type="RefSeq" id="WP_007545610.1">
    <property type="nucleotide sequence ID" value="NZ_ABZS01000011.1"/>
</dbReference>
<feature type="domain" description="Inner membrane protein YgaP-like transmembrane" evidence="2">
    <location>
        <begin position="3"/>
        <end position="58"/>
    </location>
</feature>
<evidence type="ECO:0000256" key="1">
    <source>
        <dbReference type="SAM" id="Phobius"/>
    </source>
</evidence>
<organism evidence="3 4">
    <name type="scientific">Sulfurihydrogenibium yellowstonense SS-5</name>
    <dbReference type="NCBI Taxonomy" id="432331"/>
    <lineage>
        <taxon>Bacteria</taxon>
        <taxon>Pseudomonadati</taxon>
        <taxon>Aquificota</taxon>
        <taxon>Aquificia</taxon>
        <taxon>Aquificales</taxon>
        <taxon>Hydrogenothermaceae</taxon>
        <taxon>Sulfurihydrogenibium</taxon>
    </lineage>
</organism>
<evidence type="ECO:0000313" key="3">
    <source>
        <dbReference type="EMBL" id="EEP61293.1"/>
    </source>
</evidence>
<evidence type="ECO:0000313" key="4">
    <source>
        <dbReference type="Proteomes" id="UP000005540"/>
    </source>
</evidence>